<dbReference type="EMBL" id="CAACVJ010000047">
    <property type="protein sequence ID" value="VEP12276.1"/>
    <property type="molecule type" value="Genomic_DNA"/>
</dbReference>
<name>A0A563VLE8_9CYAN</name>
<keyword evidence="2" id="KW-1185">Reference proteome</keyword>
<dbReference type="RefSeq" id="WP_144870171.1">
    <property type="nucleotide sequence ID" value="NZ_LR213892.1"/>
</dbReference>
<dbReference type="OrthoDB" id="1434485at2"/>
<evidence type="ECO:0000313" key="2">
    <source>
        <dbReference type="Proteomes" id="UP000320055"/>
    </source>
</evidence>
<dbReference type="AlphaFoldDB" id="A0A563VLE8"/>
<organism evidence="1 2">
    <name type="scientific">Hyella patelloides LEGE 07179</name>
    <dbReference type="NCBI Taxonomy" id="945734"/>
    <lineage>
        <taxon>Bacteria</taxon>
        <taxon>Bacillati</taxon>
        <taxon>Cyanobacteriota</taxon>
        <taxon>Cyanophyceae</taxon>
        <taxon>Pleurocapsales</taxon>
        <taxon>Hyellaceae</taxon>
        <taxon>Hyella</taxon>
    </lineage>
</organism>
<evidence type="ECO:0000313" key="1">
    <source>
        <dbReference type="EMBL" id="VEP12276.1"/>
    </source>
</evidence>
<proteinExistence type="predicted"/>
<accession>A0A563VLE8</accession>
<protein>
    <submittedName>
        <fullName evidence="1">Uncharacterized protein</fullName>
    </submittedName>
</protein>
<reference evidence="1 2" key="1">
    <citation type="submission" date="2019-01" db="EMBL/GenBank/DDBJ databases">
        <authorList>
            <person name="Brito A."/>
        </authorList>
    </citation>
    <scope>NUCLEOTIDE SEQUENCE [LARGE SCALE GENOMIC DNA]</scope>
    <source>
        <strain evidence="1">1</strain>
    </source>
</reference>
<sequence>MKTIPKIRGYIATKKNIIVFLYRRSNKITYLISLDYQKGRESIQIGSRFYGRIYPNRCDISPDGTYFLYFAMGKSQQQYEKKLYCWTGICMPPKITANMLFAHQDTWGGGGRFVDDKTIFISPGMYPDFDKQQNHQFDNYQITFKGKLEDAESWTSGKGWKLTEKQIVPSYGDKYPIPKCWTKTNGKITLIKHLNYSSYLKSKNGQTIGSYDLHSYEIRDNKNKVKYSLNDESKICLWADFDNLGRLIVAQESEIFIYQNFKNIIDRERGSRLESISNQGVDKKYIKTFDFEKLITLPHKK</sequence>
<dbReference type="Proteomes" id="UP000320055">
    <property type="component" value="Unassembled WGS sequence"/>
</dbReference>
<gene>
    <name evidence="1" type="ORF">H1P_1400004</name>
</gene>